<organism evidence="1 2">
    <name type="scientific">Candidatus Kaiserbacteria bacterium RIFCSPHIGHO2_01_FULL_54_36</name>
    <dbReference type="NCBI Taxonomy" id="1798482"/>
    <lineage>
        <taxon>Bacteria</taxon>
        <taxon>Candidatus Kaiseribacteriota</taxon>
    </lineage>
</organism>
<accession>A0A1F6CKP1</accession>
<evidence type="ECO:0000313" key="2">
    <source>
        <dbReference type="Proteomes" id="UP000178370"/>
    </source>
</evidence>
<comment type="caution">
    <text evidence="1">The sequence shown here is derived from an EMBL/GenBank/DDBJ whole genome shotgun (WGS) entry which is preliminary data.</text>
</comment>
<dbReference type="Proteomes" id="UP000178370">
    <property type="component" value="Unassembled WGS sequence"/>
</dbReference>
<dbReference type="GO" id="GO:0016075">
    <property type="term" value="P:rRNA catabolic process"/>
    <property type="evidence" value="ECO:0007669"/>
    <property type="project" value="TreeGrafter"/>
</dbReference>
<dbReference type="GO" id="GO:0004521">
    <property type="term" value="F:RNA endonuclease activity"/>
    <property type="evidence" value="ECO:0007669"/>
    <property type="project" value="TreeGrafter"/>
</dbReference>
<evidence type="ECO:0008006" key="3">
    <source>
        <dbReference type="Google" id="ProtNLM"/>
    </source>
</evidence>
<dbReference type="SUPFAM" id="SSF50118">
    <property type="entry name" value="Cell growth inhibitor/plasmid maintenance toxic component"/>
    <property type="match status" value="1"/>
</dbReference>
<dbReference type="STRING" id="1798482.A2763_03590"/>
<dbReference type="InterPro" id="IPR003477">
    <property type="entry name" value="PemK-like"/>
</dbReference>
<gene>
    <name evidence="1" type="ORF">A2763_03590</name>
</gene>
<dbReference type="PANTHER" id="PTHR33988">
    <property type="entry name" value="ENDORIBONUCLEASE MAZF-RELATED"/>
    <property type="match status" value="1"/>
</dbReference>
<dbReference type="InterPro" id="IPR011067">
    <property type="entry name" value="Plasmid_toxin/cell-grow_inhib"/>
</dbReference>
<dbReference type="AlphaFoldDB" id="A0A1F6CKP1"/>
<name>A0A1F6CKP1_9BACT</name>
<dbReference type="GO" id="GO:0006402">
    <property type="term" value="P:mRNA catabolic process"/>
    <property type="evidence" value="ECO:0007669"/>
    <property type="project" value="TreeGrafter"/>
</dbReference>
<proteinExistence type="predicted"/>
<sequence>MQPKDFDRWNEQKKKLHDGEREVLFHEREIWWCSLGVNIGFEQDGTNELFERPVLVVRKFNRDVMWVLPLTRTEKKNRYYVPITVGDRNSVVILSQLRLISAKRLQRYMHKLPKGQFKKIVSAVQQFFPKP</sequence>
<dbReference type="Pfam" id="PF02452">
    <property type="entry name" value="PemK_toxin"/>
    <property type="match status" value="1"/>
</dbReference>
<evidence type="ECO:0000313" key="1">
    <source>
        <dbReference type="EMBL" id="OGG49823.1"/>
    </source>
</evidence>
<dbReference type="GO" id="GO:0003677">
    <property type="term" value="F:DNA binding"/>
    <property type="evidence" value="ECO:0007669"/>
    <property type="project" value="InterPro"/>
</dbReference>
<protein>
    <recommendedName>
        <fullName evidence="3">Toxin-antitoxin system protein</fullName>
    </recommendedName>
</protein>
<reference evidence="1 2" key="1">
    <citation type="journal article" date="2016" name="Nat. Commun.">
        <title>Thousands of microbial genomes shed light on interconnected biogeochemical processes in an aquifer system.</title>
        <authorList>
            <person name="Anantharaman K."/>
            <person name="Brown C.T."/>
            <person name="Hug L.A."/>
            <person name="Sharon I."/>
            <person name="Castelle C.J."/>
            <person name="Probst A.J."/>
            <person name="Thomas B.C."/>
            <person name="Singh A."/>
            <person name="Wilkins M.J."/>
            <person name="Karaoz U."/>
            <person name="Brodie E.L."/>
            <person name="Williams K.H."/>
            <person name="Hubbard S.S."/>
            <person name="Banfield J.F."/>
        </authorList>
    </citation>
    <scope>NUCLEOTIDE SEQUENCE [LARGE SCALE GENOMIC DNA]</scope>
</reference>
<dbReference type="EMBL" id="MFKV01000026">
    <property type="protein sequence ID" value="OGG49823.1"/>
    <property type="molecule type" value="Genomic_DNA"/>
</dbReference>
<dbReference type="Gene3D" id="2.30.30.110">
    <property type="match status" value="1"/>
</dbReference>